<dbReference type="PANTHER" id="PTHR44051:SF8">
    <property type="entry name" value="GLUTATHIONE S-TRANSFERASE GSTA"/>
    <property type="match status" value="1"/>
</dbReference>
<name>A0A1I0MP02_9RHOB</name>
<dbReference type="STRING" id="1173584.SAMN05444851_0208"/>
<evidence type="ECO:0000313" key="3">
    <source>
        <dbReference type="EMBL" id="SEV90233.1"/>
    </source>
</evidence>
<accession>A0A1I0MP02</accession>
<dbReference type="SFLD" id="SFLDS00019">
    <property type="entry name" value="Glutathione_Transferase_(cytos"/>
    <property type="match status" value="1"/>
</dbReference>
<dbReference type="Proteomes" id="UP000199650">
    <property type="component" value="Unassembled WGS sequence"/>
</dbReference>
<dbReference type="OrthoDB" id="9810080at2"/>
<gene>
    <name evidence="3" type="ORF">SAMN05444851_0208</name>
</gene>
<dbReference type="Gene3D" id="3.40.30.10">
    <property type="entry name" value="Glutaredoxin"/>
    <property type="match status" value="1"/>
</dbReference>
<dbReference type="RefSeq" id="WP_091427505.1">
    <property type="nucleotide sequence ID" value="NZ_FOJB01000001.1"/>
</dbReference>
<dbReference type="AlphaFoldDB" id="A0A1I0MP02"/>
<dbReference type="GO" id="GO:0016740">
    <property type="term" value="F:transferase activity"/>
    <property type="evidence" value="ECO:0007669"/>
    <property type="project" value="UniProtKB-KW"/>
</dbReference>
<dbReference type="SFLD" id="SFLDG00358">
    <property type="entry name" value="Main_(cytGST)"/>
    <property type="match status" value="1"/>
</dbReference>
<feature type="domain" description="GST C-terminal" evidence="2">
    <location>
        <begin position="80"/>
        <end position="196"/>
    </location>
</feature>
<dbReference type="PROSITE" id="PS50404">
    <property type="entry name" value="GST_NTER"/>
    <property type="match status" value="1"/>
</dbReference>
<evidence type="ECO:0000313" key="4">
    <source>
        <dbReference type="Proteomes" id="UP000199650"/>
    </source>
</evidence>
<dbReference type="Pfam" id="PF13409">
    <property type="entry name" value="GST_N_2"/>
    <property type="match status" value="1"/>
</dbReference>
<protein>
    <submittedName>
        <fullName evidence="3">Glutathione S-transferase</fullName>
    </submittedName>
</protein>
<organism evidence="3 4">
    <name type="scientific">Aliiroseovarius sediminilitoris</name>
    <dbReference type="NCBI Taxonomy" id="1173584"/>
    <lineage>
        <taxon>Bacteria</taxon>
        <taxon>Pseudomonadati</taxon>
        <taxon>Pseudomonadota</taxon>
        <taxon>Alphaproteobacteria</taxon>
        <taxon>Rhodobacterales</taxon>
        <taxon>Paracoccaceae</taxon>
        <taxon>Aliiroseovarius</taxon>
    </lineage>
</organism>
<dbReference type="InterPro" id="IPR040079">
    <property type="entry name" value="Glutathione_S-Trfase"/>
</dbReference>
<dbReference type="Gene3D" id="1.20.1050.10">
    <property type="match status" value="1"/>
</dbReference>
<sequence>MTYTVIGPTVTRTFRVLWMLEELGQSYDRLTHAPRSDALRKFNPAGKVPVLLDGDAALTDSTAIMHYLADKHGALTYPAGTLDRARQDGFTHFLLDEMDATLWTAARHTFILPEEKRVPEVKQSLKWEFARAVNELMRRKGDAPFLMGDQMTVPDIIATHCGSWAIAAGFPLENDAFRAYAKPLRSRAAYVRASAA</sequence>
<dbReference type="PANTHER" id="PTHR44051">
    <property type="entry name" value="GLUTATHIONE S-TRANSFERASE-RELATED"/>
    <property type="match status" value="1"/>
</dbReference>
<keyword evidence="3" id="KW-0808">Transferase</keyword>
<evidence type="ECO:0000259" key="1">
    <source>
        <dbReference type="PROSITE" id="PS50404"/>
    </source>
</evidence>
<dbReference type="InterPro" id="IPR004045">
    <property type="entry name" value="Glutathione_S-Trfase_N"/>
</dbReference>
<proteinExistence type="predicted"/>
<dbReference type="SUPFAM" id="SSF52833">
    <property type="entry name" value="Thioredoxin-like"/>
    <property type="match status" value="1"/>
</dbReference>
<dbReference type="InterPro" id="IPR036249">
    <property type="entry name" value="Thioredoxin-like_sf"/>
</dbReference>
<dbReference type="PROSITE" id="PS50405">
    <property type="entry name" value="GST_CTER"/>
    <property type="match status" value="1"/>
</dbReference>
<feature type="domain" description="GST N-terminal" evidence="1">
    <location>
        <begin position="1"/>
        <end position="76"/>
    </location>
</feature>
<dbReference type="SUPFAM" id="SSF47616">
    <property type="entry name" value="GST C-terminal domain-like"/>
    <property type="match status" value="1"/>
</dbReference>
<evidence type="ECO:0000259" key="2">
    <source>
        <dbReference type="PROSITE" id="PS50405"/>
    </source>
</evidence>
<reference evidence="3 4" key="1">
    <citation type="submission" date="2016-10" db="EMBL/GenBank/DDBJ databases">
        <authorList>
            <person name="de Groot N.N."/>
        </authorList>
    </citation>
    <scope>NUCLEOTIDE SEQUENCE [LARGE SCALE GENOMIC DNA]</scope>
    <source>
        <strain evidence="3 4">DSM 29439</strain>
    </source>
</reference>
<dbReference type="InterPro" id="IPR010987">
    <property type="entry name" value="Glutathione-S-Trfase_C-like"/>
</dbReference>
<dbReference type="InterPro" id="IPR036282">
    <property type="entry name" value="Glutathione-S-Trfase_C_sf"/>
</dbReference>
<dbReference type="EMBL" id="FOJB01000001">
    <property type="protein sequence ID" value="SEV90233.1"/>
    <property type="molecule type" value="Genomic_DNA"/>
</dbReference>
<dbReference type="CDD" id="cd03046">
    <property type="entry name" value="GST_N_GTT1_like"/>
    <property type="match status" value="1"/>
</dbReference>
<keyword evidence="4" id="KW-1185">Reference proteome</keyword>